<dbReference type="EMBL" id="JAVDYF010000001">
    <property type="protein sequence ID" value="MDR7353559.1"/>
    <property type="molecule type" value="Genomic_DNA"/>
</dbReference>
<evidence type="ECO:0000313" key="3">
    <source>
        <dbReference type="Proteomes" id="UP001183619"/>
    </source>
</evidence>
<protein>
    <submittedName>
        <fullName evidence="2">Uncharacterized protein</fullName>
    </submittedName>
</protein>
<feature type="compositionally biased region" description="Basic and acidic residues" evidence="1">
    <location>
        <begin position="1"/>
        <end position="16"/>
    </location>
</feature>
<proteinExistence type="predicted"/>
<comment type="caution">
    <text evidence="2">The sequence shown here is derived from an EMBL/GenBank/DDBJ whole genome shotgun (WGS) entry which is preliminary data.</text>
</comment>
<evidence type="ECO:0000313" key="2">
    <source>
        <dbReference type="EMBL" id="MDR7353559.1"/>
    </source>
</evidence>
<name>A0ABU2B4L9_9CORY</name>
<dbReference type="Proteomes" id="UP001183619">
    <property type="component" value="Unassembled WGS sequence"/>
</dbReference>
<organism evidence="2 3">
    <name type="scientific">Corynebacterium felinum</name>
    <dbReference type="NCBI Taxonomy" id="131318"/>
    <lineage>
        <taxon>Bacteria</taxon>
        <taxon>Bacillati</taxon>
        <taxon>Actinomycetota</taxon>
        <taxon>Actinomycetes</taxon>
        <taxon>Mycobacteriales</taxon>
        <taxon>Corynebacteriaceae</taxon>
        <taxon>Corynebacterium</taxon>
    </lineage>
</organism>
<gene>
    <name evidence="2" type="ORF">J2S37_000097</name>
</gene>
<accession>A0ABU2B4L9</accession>
<keyword evidence="3" id="KW-1185">Reference proteome</keyword>
<sequence>MYARIQDQRDIHKPNHAEYIPSRVRGLDIPPTPLP</sequence>
<feature type="region of interest" description="Disordered" evidence="1">
    <location>
        <begin position="1"/>
        <end position="35"/>
    </location>
</feature>
<reference evidence="2 3" key="1">
    <citation type="submission" date="2023-07" db="EMBL/GenBank/DDBJ databases">
        <title>Sequencing the genomes of 1000 actinobacteria strains.</title>
        <authorList>
            <person name="Klenk H.-P."/>
        </authorList>
    </citation>
    <scope>NUCLEOTIDE SEQUENCE [LARGE SCALE GENOMIC DNA]</scope>
    <source>
        <strain evidence="2 3">DSM 44508</strain>
    </source>
</reference>
<evidence type="ECO:0000256" key="1">
    <source>
        <dbReference type="SAM" id="MobiDB-lite"/>
    </source>
</evidence>